<evidence type="ECO:0000313" key="2">
    <source>
        <dbReference type="EMBL" id="KAF2442565.1"/>
    </source>
</evidence>
<gene>
    <name evidence="2" type="ORF">P171DRAFT_497521</name>
</gene>
<evidence type="ECO:0000313" key="3">
    <source>
        <dbReference type="Proteomes" id="UP000799764"/>
    </source>
</evidence>
<dbReference type="AlphaFoldDB" id="A0A9P4U9W5"/>
<sequence length="290" mass="32162">MLASQRPFKFCLCPHCTVFDRLSTTDRKTTQRWLCPIVKVALLHCNPQEAVGAKEGLQVVPGVQKYNSHHHPNSTITTTMTPPGIRANTPKTFFFSPFSGTQYSPPSAPGPRHTHYPVVRSRTRPHVGSKRDVRAIYPATHPLCQPPVKPAAQAPTTEPSINDYFVKATIPDDDVFLKPLWKKETMERGGREVWVLAKAKGTDTCTPSTLPEVEAESSSTPFPSLFQLTSTLLLFVLTFLSSSLTTVPLSTAFTFTIIAQFLAAILNYVFLCAAYVLFPLTLWARDDGDR</sequence>
<protein>
    <submittedName>
        <fullName evidence="2">Uncharacterized protein</fullName>
    </submittedName>
</protein>
<keyword evidence="1" id="KW-0812">Transmembrane</keyword>
<evidence type="ECO:0000256" key="1">
    <source>
        <dbReference type="SAM" id="Phobius"/>
    </source>
</evidence>
<feature type="transmembrane region" description="Helical" evidence="1">
    <location>
        <begin position="265"/>
        <end position="284"/>
    </location>
</feature>
<reference evidence="2" key="1">
    <citation type="journal article" date="2020" name="Stud. Mycol.">
        <title>101 Dothideomycetes genomes: a test case for predicting lifestyles and emergence of pathogens.</title>
        <authorList>
            <person name="Haridas S."/>
            <person name="Albert R."/>
            <person name="Binder M."/>
            <person name="Bloem J."/>
            <person name="Labutti K."/>
            <person name="Salamov A."/>
            <person name="Andreopoulos B."/>
            <person name="Baker S."/>
            <person name="Barry K."/>
            <person name="Bills G."/>
            <person name="Bluhm B."/>
            <person name="Cannon C."/>
            <person name="Castanera R."/>
            <person name="Culley D."/>
            <person name="Daum C."/>
            <person name="Ezra D."/>
            <person name="Gonzalez J."/>
            <person name="Henrissat B."/>
            <person name="Kuo A."/>
            <person name="Liang C."/>
            <person name="Lipzen A."/>
            <person name="Lutzoni F."/>
            <person name="Magnuson J."/>
            <person name="Mondo S."/>
            <person name="Nolan M."/>
            <person name="Ohm R."/>
            <person name="Pangilinan J."/>
            <person name="Park H.-J."/>
            <person name="Ramirez L."/>
            <person name="Alfaro M."/>
            <person name="Sun H."/>
            <person name="Tritt A."/>
            <person name="Yoshinaga Y."/>
            <person name="Zwiers L.-H."/>
            <person name="Turgeon B."/>
            <person name="Goodwin S."/>
            <person name="Spatafora J."/>
            <person name="Crous P."/>
            <person name="Grigoriev I."/>
        </authorList>
    </citation>
    <scope>NUCLEOTIDE SEQUENCE</scope>
    <source>
        <strain evidence="2">CBS 690.94</strain>
    </source>
</reference>
<feature type="transmembrane region" description="Helical" evidence="1">
    <location>
        <begin position="232"/>
        <end position="259"/>
    </location>
</feature>
<proteinExistence type="predicted"/>
<accession>A0A9P4U9W5</accession>
<organism evidence="2 3">
    <name type="scientific">Karstenula rhodostoma CBS 690.94</name>
    <dbReference type="NCBI Taxonomy" id="1392251"/>
    <lineage>
        <taxon>Eukaryota</taxon>
        <taxon>Fungi</taxon>
        <taxon>Dikarya</taxon>
        <taxon>Ascomycota</taxon>
        <taxon>Pezizomycotina</taxon>
        <taxon>Dothideomycetes</taxon>
        <taxon>Pleosporomycetidae</taxon>
        <taxon>Pleosporales</taxon>
        <taxon>Massarineae</taxon>
        <taxon>Didymosphaeriaceae</taxon>
        <taxon>Karstenula</taxon>
    </lineage>
</organism>
<dbReference type="EMBL" id="MU001504">
    <property type="protein sequence ID" value="KAF2442565.1"/>
    <property type="molecule type" value="Genomic_DNA"/>
</dbReference>
<dbReference type="OrthoDB" id="10685175at2759"/>
<comment type="caution">
    <text evidence="2">The sequence shown here is derived from an EMBL/GenBank/DDBJ whole genome shotgun (WGS) entry which is preliminary data.</text>
</comment>
<keyword evidence="1" id="KW-0472">Membrane</keyword>
<keyword evidence="1" id="KW-1133">Transmembrane helix</keyword>
<name>A0A9P4U9W5_9PLEO</name>
<keyword evidence="3" id="KW-1185">Reference proteome</keyword>
<dbReference type="Proteomes" id="UP000799764">
    <property type="component" value="Unassembled WGS sequence"/>
</dbReference>